<protein>
    <submittedName>
        <fullName evidence="1">Uncharacterized protein</fullName>
    </submittedName>
</protein>
<organism evidence="1 2">
    <name type="scientific">Portunus trituberculatus</name>
    <name type="common">Swimming crab</name>
    <name type="synonym">Neptunus trituberculatus</name>
    <dbReference type="NCBI Taxonomy" id="210409"/>
    <lineage>
        <taxon>Eukaryota</taxon>
        <taxon>Metazoa</taxon>
        <taxon>Ecdysozoa</taxon>
        <taxon>Arthropoda</taxon>
        <taxon>Crustacea</taxon>
        <taxon>Multicrustacea</taxon>
        <taxon>Malacostraca</taxon>
        <taxon>Eumalacostraca</taxon>
        <taxon>Eucarida</taxon>
        <taxon>Decapoda</taxon>
        <taxon>Pleocyemata</taxon>
        <taxon>Brachyura</taxon>
        <taxon>Eubrachyura</taxon>
        <taxon>Portunoidea</taxon>
        <taxon>Portunidae</taxon>
        <taxon>Portuninae</taxon>
        <taxon>Portunus</taxon>
    </lineage>
</organism>
<comment type="caution">
    <text evidence="1">The sequence shown here is derived from an EMBL/GenBank/DDBJ whole genome shotgun (WGS) entry which is preliminary data.</text>
</comment>
<keyword evidence="2" id="KW-1185">Reference proteome</keyword>
<dbReference type="EMBL" id="VSRR010035601">
    <property type="protein sequence ID" value="MPC72875.1"/>
    <property type="molecule type" value="Genomic_DNA"/>
</dbReference>
<dbReference type="Proteomes" id="UP000324222">
    <property type="component" value="Unassembled WGS sequence"/>
</dbReference>
<dbReference type="EMBL" id="VSRR010035601">
    <property type="protein sequence ID" value="MPC72876.1"/>
    <property type="molecule type" value="Genomic_DNA"/>
</dbReference>
<dbReference type="AlphaFoldDB" id="A0A5B7HSZ0"/>
<evidence type="ECO:0000313" key="2">
    <source>
        <dbReference type="Proteomes" id="UP000324222"/>
    </source>
</evidence>
<gene>
    <name evidence="1" type="ORF">E2C01_067189</name>
</gene>
<name>A0A5B7HSZ0_PORTR</name>
<sequence length="59" mass="6302">MPGNVTLSLETLATNITLELLQASVSEGVAVEFINGKEFFATLLTLIISNTTVCQGCVW</sequence>
<accession>A0A5B7HSZ0</accession>
<reference evidence="1 2" key="1">
    <citation type="submission" date="2019-05" db="EMBL/GenBank/DDBJ databases">
        <title>Another draft genome of Portunus trituberculatus and its Hox gene families provides insights of decapod evolution.</title>
        <authorList>
            <person name="Jeong J.-H."/>
            <person name="Song I."/>
            <person name="Kim S."/>
            <person name="Choi T."/>
            <person name="Kim D."/>
            <person name="Ryu S."/>
            <person name="Kim W."/>
        </authorList>
    </citation>
    <scope>NUCLEOTIDE SEQUENCE [LARGE SCALE GENOMIC DNA]</scope>
    <source>
        <tissue evidence="1">Muscle</tissue>
    </source>
</reference>
<evidence type="ECO:0000313" key="1">
    <source>
        <dbReference type="EMBL" id="MPC72876.1"/>
    </source>
</evidence>
<proteinExistence type="predicted"/>